<dbReference type="SUPFAM" id="SSF47226">
    <property type="entry name" value="Histidine-containing phosphotransfer domain, HPT domain"/>
    <property type="match status" value="1"/>
</dbReference>
<evidence type="ECO:0000313" key="4">
    <source>
        <dbReference type="Proteomes" id="UP001236806"/>
    </source>
</evidence>
<comment type="caution">
    <text evidence="3">The sequence shown here is derived from an EMBL/GenBank/DDBJ whole genome shotgun (WGS) entry which is preliminary data.</text>
</comment>
<reference evidence="3 4" key="1">
    <citation type="submission" date="2023-07" db="EMBL/GenBank/DDBJ databases">
        <title>Comparative genomics of wheat-associated soil bacteria to identify genetic determinants of phenazine resistance.</title>
        <authorList>
            <person name="Mouncey N."/>
        </authorList>
    </citation>
    <scope>NUCLEOTIDE SEQUENCE [LARGE SCALE GENOMIC DNA]</scope>
    <source>
        <strain evidence="3 4">W1I3</strain>
    </source>
</reference>
<sequence>MRATTEPLHIPAGTKSGGNAPWPCAQDPARPLLDHAVLDKLRADLDDYDEVWRVFVKNFVAALPLRLDRMRLALTTGDLPGAIDALLSIKTASQQVGAERLAALALVLELAVREGTRDRDPSGVLPWLAADHLPRLRHCAGQTSYILEAHLKKALQPRPALTAHPVP</sequence>
<dbReference type="Pfam" id="PF01627">
    <property type="entry name" value="Hpt"/>
    <property type="match status" value="1"/>
</dbReference>
<evidence type="ECO:0000313" key="3">
    <source>
        <dbReference type="EMBL" id="MDQ0673940.1"/>
    </source>
</evidence>
<keyword evidence="4" id="KW-1185">Reference proteome</keyword>
<name>A0ABU0PJ14_9MICC</name>
<organism evidence="3 4">
    <name type="scientific">Pseudarthrobacter siccitolerans</name>
    <dbReference type="NCBI Taxonomy" id="861266"/>
    <lineage>
        <taxon>Bacteria</taxon>
        <taxon>Bacillati</taxon>
        <taxon>Actinomycetota</taxon>
        <taxon>Actinomycetes</taxon>
        <taxon>Micrococcales</taxon>
        <taxon>Micrococcaceae</taxon>
        <taxon>Pseudarthrobacter</taxon>
    </lineage>
</organism>
<evidence type="ECO:0000259" key="2">
    <source>
        <dbReference type="Pfam" id="PF01627"/>
    </source>
</evidence>
<evidence type="ECO:0000256" key="1">
    <source>
        <dbReference type="SAM" id="MobiDB-lite"/>
    </source>
</evidence>
<proteinExistence type="predicted"/>
<feature type="domain" description="HPt" evidence="2">
    <location>
        <begin position="56"/>
        <end position="125"/>
    </location>
</feature>
<gene>
    <name evidence="3" type="ORF">QFZ36_001501</name>
</gene>
<feature type="region of interest" description="Disordered" evidence="1">
    <location>
        <begin position="1"/>
        <end position="24"/>
    </location>
</feature>
<dbReference type="InterPro" id="IPR036641">
    <property type="entry name" value="HPT_dom_sf"/>
</dbReference>
<dbReference type="InterPro" id="IPR008207">
    <property type="entry name" value="Sig_transdc_His_kin_Hpt_dom"/>
</dbReference>
<accession>A0ABU0PJ14</accession>
<protein>
    <submittedName>
        <fullName evidence="3">HPt (Histidine-containing phosphotransfer) domain-containing protein</fullName>
    </submittedName>
</protein>
<dbReference type="Gene3D" id="1.20.120.160">
    <property type="entry name" value="HPT domain"/>
    <property type="match status" value="1"/>
</dbReference>
<dbReference type="Proteomes" id="UP001236806">
    <property type="component" value="Unassembled WGS sequence"/>
</dbReference>
<dbReference type="RefSeq" id="WP_306635167.1">
    <property type="nucleotide sequence ID" value="NZ_JAUSXB010000001.1"/>
</dbReference>
<dbReference type="EMBL" id="JAUSXB010000001">
    <property type="protein sequence ID" value="MDQ0673940.1"/>
    <property type="molecule type" value="Genomic_DNA"/>
</dbReference>